<name>A0A4C1XWC2_EUMVA</name>
<reference evidence="1 2" key="1">
    <citation type="journal article" date="2019" name="Commun. Biol.">
        <title>The bagworm genome reveals a unique fibroin gene that provides high tensile strength.</title>
        <authorList>
            <person name="Kono N."/>
            <person name="Nakamura H."/>
            <person name="Ohtoshi R."/>
            <person name="Tomita M."/>
            <person name="Numata K."/>
            <person name="Arakawa K."/>
        </authorList>
    </citation>
    <scope>NUCLEOTIDE SEQUENCE [LARGE SCALE GENOMIC DNA]</scope>
</reference>
<organism evidence="1 2">
    <name type="scientific">Eumeta variegata</name>
    <name type="common">Bagworm moth</name>
    <name type="synonym">Eumeta japonica</name>
    <dbReference type="NCBI Taxonomy" id="151549"/>
    <lineage>
        <taxon>Eukaryota</taxon>
        <taxon>Metazoa</taxon>
        <taxon>Ecdysozoa</taxon>
        <taxon>Arthropoda</taxon>
        <taxon>Hexapoda</taxon>
        <taxon>Insecta</taxon>
        <taxon>Pterygota</taxon>
        <taxon>Neoptera</taxon>
        <taxon>Endopterygota</taxon>
        <taxon>Lepidoptera</taxon>
        <taxon>Glossata</taxon>
        <taxon>Ditrysia</taxon>
        <taxon>Tineoidea</taxon>
        <taxon>Psychidae</taxon>
        <taxon>Oiketicinae</taxon>
        <taxon>Eumeta</taxon>
    </lineage>
</organism>
<dbReference type="Proteomes" id="UP000299102">
    <property type="component" value="Unassembled WGS sequence"/>
</dbReference>
<accession>A0A4C1XWC2</accession>
<evidence type="ECO:0000313" key="1">
    <source>
        <dbReference type="EMBL" id="GBP67888.1"/>
    </source>
</evidence>
<proteinExistence type="predicted"/>
<protein>
    <submittedName>
        <fullName evidence="1">Uncharacterized protein</fullName>
    </submittedName>
</protein>
<dbReference type="AlphaFoldDB" id="A0A4C1XWC2"/>
<comment type="caution">
    <text evidence="1">The sequence shown here is derived from an EMBL/GenBank/DDBJ whole genome shotgun (WGS) entry which is preliminary data.</text>
</comment>
<dbReference type="EMBL" id="BGZK01000995">
    <property type="protein sequence ID" value="GBP67888.1"/>
    <property type="molecule type" value="Genomic_DNA"/>
</dbReference>
<gene>
    <name evidence="1" type="ORF">EVAR_38356_1</name>
</gene>
<keyword evidence="2" id="KW-1185">Reference proteome</keyword>
<sequence>MKREVEKFHLYFTLNVFLSRRGARTPSTHTFMPVNRRSPFRCGRRRFRWQGRAAPVPRDGALSEQCADGRGTALTCAFIRASQCAGALTASDVTDGFPNPNVRNRLHARERWE</sequence>
<evidence type="ECO:0000313" key="2">
    <source>
        <dbReference type="Proteomes" id="UP000299102"/>
    </source>
</evidence>